<dbReference type="KEGG" id="nml:Namu_4632"/>
<evidence type="ECO:0000313" key="7">
    <source>
        <dbReference type="EMBL" id="ACV80910.1"/>
    </source>
</evidence>
<dbReference type="RefSeq" id="WP_015746559.1">
    <property type="nucleotide sequence ID" value="NC_013235.1"/>
</dbReference>
<dbReference type="InterPro" id="IPR032877">
    <property type="entry name" value="Transposase_HTH"/>
</dbReference>
<dbReference type="STRING" id="479431.Namu_1245"/>
<dbReference type="InParanoid" id="C8X7Q7"/>
<gene>
    <name evidence="4" type="ordered locus">Namu_1245</name>
    <name evidence="5" type="ordered locus">Namu_2889</name>
    <name evidence="6" type="ordered locus">Namu_3047</name>
    <name evidence="7" type="ordered locus">Namu_4632</name>
</gene>
<dbReference type="Proteomes" id="UP000002218">
    <property type="component" value="Chromosome"/>
</dbReference>
<evidence type="ECO:0000313" key="8">
    <source>
        <dbReference type="Proteomes" id="UP000002218"/>
    </source>
</evidence>
<dbReference type="InterPro" id="IPR002560">
    <property type="entry name" value="Transposase_DDE"/>
</dbReference>
<dbReference type="OrthoDB" id="3255666at2"/>
<dbReference type="Pfam" id="PF13542">
    <property type="entry name" value="HTH_Tnp_ISL3"/>
    <property type="match status" value="1"/>
</dbReference>
<dbReference type="InterPro" id="IPR029261">
    <property type="entry name" value="Transposase_Znf"/>
</dbReference>
<keyword evidence="8" id="KW-1185">Reference proteome</keyword>
<reference evidence="7 8" key="2">
    <citation type="journal article" date="2010" name="Stand. Genomic Sci.">
        <title>Complete genome sequence of Nakamurella multipartita type strain (Y-104).</title>
        <authorList>
            <person name="Tice H."/>
            <person name="Mayilraj S."/>
            <person name="Sims D."/>
            <person name="Lapidus A."/>
            <person name="Nolan M."/>
            <person name="Lucas S."/>
            <person name="Glavina Del Rio T."/>
            <person name="Copeland A."/>
            <person name="Cheng J.F."/>
            <person name="Meincke L."/>
            <person name="Bruce D."/>
            <person name="Goodwin L."/>
            <person name="Pitluck S."/>
            <person name="Ivanova N."/>
            <person name="Mavromatis K."/>
            <person name="Ovchinnikova G."/>
            <person name="Pati A."/>
            <person name="Chen A."/>
            <person name="Palaniappan K."/>
            <person name="Land M."/>
            <person name="Hauser L."/>
            <person name="Chang Y.J."/>
            <person name="Jeffries C.D."/>
            <person name="Detter J.C."/>
            <person name="Brettin T."/>
            <person name="Rohde M."/>
            <person name="Goker M."/>
            <person name="Bristow J."/>
            <person name="Eisen J.A."/>
            <person name="Markowitz V."/>
            <person name="Hugenholtz P."/>
            <person name="Kyrpides N.C."/>
            <person name="Klenk H.P."/>
            <person name="Chen F."/>
        </authorList>
    </citation>
    <scope>NUCLEOTIDE SEQUENCE [LARGE SCALE GENOMIC DNA]</scope>
    <source>
        <strain evidence="8">ATCC 700099 / DSM 44233 / CIP 104796 / JCM 9543 / NBRC 105858 / Y-104</strain>
        <strain evidence="7">DSM 44233</strain>
    </source>
</reference>
<dbReference type="eggNOG" id="COG3464">
    <property type="taxonomic scope" value="Bacteria"/>
</dbReference>
<evidence type="ECO:0000313" key="6">
    <source>
        <dbReference type="EMBL" id="ACV79383.1"/>
    </source>
</evidence>
<dbReference type="EMBL" id="CP001737">
    <property type="protein sequence ID" value="ACV79229.1"/>
    <property type="molecule type" value="Genomic_DNA"/>
</dbReference>
<dbReference type="KEGG" id="nml:Namu_3047"/>
<dbReference type="EMBL" id="CP001737">
    <property type="protein sequence ID" value="ACV79383.1"/>
    <property type="molecule type" value="Genomic_DNA"/>
</dbReference>
<dbReference type="NCBIfam" id="NF033550">
    <property type="entry name" value="transpos_ISL3"/>
    <property type="match status" value="1"/>
</dbReference>
<evidence type="ECO:0000259" key="3">
    <source>
        <dbReference type="Pfam" id="PF14690"/>
    </source>
</evidence>
<dbReference type="KEGG" id="nml:Namu_1245"/>
<dbReference type="KEGG" id="nml:Namu_2889"/>
<sequence>MSDDVTGVFVLPGFRVVSSDVLDDEWHLLVETRREPTGCPTCGAVARVKDRRTVTVRDLPAGGVPVVLRWCKRIFECRYGLCEKKTWTEQHDAIAPRVVLTDRAQQWAFEQVGHHDRAVSRVAAQLGVSWHTIMTQVVDRGTPLVEDPDRLAGVSAVGVDETSFLRATGTRHTQYATGVADLTPGRPPRLLDVVPGRSGRVLGDWLTDRDEAWRSAVLTASLDPFRGYATALSAHLPATTRVLDAFHIVKIVLLAVDQVRRRVQQDTTGHRGRAGDPLYRVRRILRRRYDRLTDRQLVRLRAALTDADTHEEITAAWLVAQNVMQAYANPDRAAGRAAAEQVITLAKTCPVPEIARFGRTLVAWRTEYLARFDNPALSNGPTENLNLKIKNTKRIARGYRSFANYRLRLLLNHGLIRQDQQPARIRPHRPRLIA</sequence>
<dbReference type="HOGENOM" id="CLU_041900_3_3_11"/>
<proteinExistence type="predicted"/>
<dbReference type="InterPro" id="IPR047951">
    <property type="entry name" value="Transpos_ISL3"/>
</dbReference>
<dbReference type="PANTHER" id="PTHR33498:SF1">
    <property type="entry name" value="TRANSPOSASE FOR INSERTION SEQUENCE ELEMENT IS1557"/>
    <property type="match status" value="1"/>
</dbReference>
<reference evidence="8" key="1">
    <citation type="submission" date="2009-09" db="EMBL/GenBank/DDBJ databases">
        <title>The complete genome of Nakamurella multipartita DSM 44233.</title>
        <authorList>
            <consortium name="US DOE Joint Genome Institute (JGI-PGF)"/>
            <person name="Lucas S."/>
            <person name="Copeland A."/>
            <person name="Lapidus A."/>
            <person name="Glavina del Rio T."/>
            <person name="Dalin E."/>
            <person name="Tice H."/>
            <person name="Bruce D."/>
            <person name="Goodwin L."/>
            <person name="Pitluck S."/>
            <person name="Kyrpides N."/>
            <person name="Mavromatis K."/>
            <person name="Ivanova N."/>
            <person name="Ovchinnikova G."/>
            <person name="Sims D."/>
            <person name="Meincke L."/>
            <person name="Brettin T."/>
            <person name="Detter J.C."/>
            <person name="Han C."/>
            <person name="Larimer F."/>
            <person name="Land M."/>
            <person name="Hauser L."/>
            <person name="Markowitz V."/>
            <person name="Cheng J.-F."/>
            <person name="Hugenholtz P."/>
            <person name="Woyke T."/>
            <person name="Wu D."/>
            <person name="Klenk H.-P."/>
            <person name="Eisen J.A."/>
        </authorList>
    </citation>
    <scope>NUCLEOTIDE SEQUENCE [LARGE SCALE GENOMIC DNA]</scope>
    <source>
        <strain evidence="8">ATCC 700099 / DSM 44233 / CIP 104796 / JCM 9543 / NBRC 105858 / Y-104</strain>
    </source>
</reference>
<dbReference type="Pfam" id="PF01610">
    <property type="entry name" value="DDE_Tnp_ISL3"/>
    <property type="match status" value="1"/>
</dbReference>
<name>C8X7Q7_NAKMY</name>
<dbReference type="EMBL" id="CP001737">
    <property type="protein sequence ID" value="ACV77649.1"/>
    <property type="molecule type" value="Genomic_DNA"/>
</dbReference>
<protein>
    <submittedName>
        <fullName evidence="7">Transposase IS204/IS1001/IS1096/IS1165 family protein</fullName>
    </submittedName>
</protein>
<dbReference type="Pfam" id="PF14690">
    <property type="entry name" value="Zn_ribbon_ISL3"/>
    <property type="match status" value="1"/>
</dbReference>
<accession>C8X7Q7</accession>
<evidence type="ECO:0000313" key="5">
    <source>
        <dbReference type="EMBL" id="ACV79229.1"/>
    </source>
</evidence>
<feature type="domain" description="Transposase IS204/IS1001/IS1096/IS1165 zinc-finger" evidence="3">
    <location>
        <begin position="36"/>
        <end position="79"/>
    </location>
</feature>
<dbReference type="AlphaFoldDB" id="C8X7Q7"/>
<feature type="domain" description="Transposase IS204/IS1001/IS1096/IS1165 DDE" evidence="1">
    <location>
        <begin position="157"/>
        <end position="409"/>
    </location>
</feature>
<dbReference type="EMBL" id="CP001737">
    <property type="protein sequence ID" value="ACV80910.1"/>
    <property type="molecule type" value="Genomic_DNA"/>
</dbReference>
<feature type="domain" description="Transposase IS204/IS1001/IS1096/IS1165 helix-turn-helix" evidence="2">
    <location>
        <begin position="89"/>
        <end position="137"/>
    </location>
</feature>
<evidence type="ECO:0000313" key="4">
    <source>
        <dbReference type="EMBL" id="ACV77649.1"/>
    </source>
</evidence>
<evidence type="ECO:0000259" key="2">
    <source>
        <dbReference type="Pfam" id="PF13542"/>
    </source>
</evidence>
<evidence type="ECO:0000259" key="1">
    <source>
        <dbReference type="Pfam" id="PF01610"/>
    </source>
</evidence>
<dbReference type="PANTHER" id="PTHR33498">
    <property type="entry name" value="TRANSPOSASE FOR INSERTION SEQUENCE ELEMENT IS1557"/>
    <property type="match status" value="1"/>
</dbReference>
<organism evidence="7 8">
    <name type="scientific">Nakamurella multipartita (strain ATCC 700099 / DSM 44233 / CIP 104796 / JCM 9543 / NBRC 105858 / Y-104)</name>
    <name type="common">Microsphaera multipartita</name>
    <dbReference type="NCBI Taxonomy" id="479431"/>
    <lineage>
        <taxon>Bacteria</taxon>
        <taxon>Bacillati</taxon>
        <taxon>Actinomycetota</taxon>
        <taxon>Actinomycetes</taxon>
        <taxon>Nakamurellales</taxon>
        <taxon>Nakamurellaceae</taxon>
        <taxon>Nakamurella</taxon>
    </lineage>
</organism>